<comment type="caution">
    <text evidence="1">The sequence shown here is derived from an EMBL/GenBank/DDBJ whole genome shotgun (WGS) entry which is preliminary data.</text>
</comment>
<dbReference type="Proteomes" id="UP000823674">
    <property type="component" value="Chromosome A06"/>
</dbReference>
<sequence length="86" mass="9732">MGYWDSRAFCSSTVTYKDICMLPWKHTSSEDATRFYSLGLQALGIQVCGAAGQELVSTSSFLPETSRHHYYFCFGCQWNLPAFISE</sequence>
<keyword evidence="2" id="KW-1185">Reference proteome</keyword>
<protein>
    <submittedName>
        <fullName evidence="1">Uncharacterized protein</fullName>
    </submittedName>
</protein>
<proteinExistence type="predicted"/>
<name>A0ABQ7M4A9_BRACM</name>
<evidence type="ECO:0000313" key="2">
    <source>
        <dbReference type="Proteomes" id="UP000823674"/>
    </source>
</evidence>
<dbReference type="EMBL" id="JADBGQ010000006">
    <property type="protein sequence ID" value="KAG5393622.1"/>
    <property type="molecule type" value="Genomic_DNA"/>
</dbReference>
<reference evidence="1 2" key="1">
    <citation type="submission" date="2021-03" db="EMBL/GenBank/DDBJ databases">
        <authorList>
            <person name="King G.J."/>
            <person name="Bancroft I."/>
            <person name="Baten A."/>
            <person name="Bloomfield J."/>
            <person name="Borpatragohain P."/>
            <person name="He Z."/>
            <person name="Irish N."/>
            <person name="Irwin J."/>
            <person name="Liu K."/>
            <person name="Mauleon R.P."/>
            <person name="Moore J."/>
            <person name="Morris R."/>
            <person name="Ostergaard L."/>
            <person name="Wang B."/>
            <person name="Wells R."/>
        </authorList>
    </citation>
    <scope>NUCLEOTIDE SEQUENCE [LARGE SCALE GENOMIC DNA]</scope>
    <source>
        <strain evidence="1">R-o-18</strain>
        <tissue evidence="1">Leaf</tissue>
    </source>
</reference>
<evidence type="ECO:0000313" key="1">
    <source>
        <dbReference type="EMBL" id="KAG5393622.1"/>
    </source>
</evidence>
<gene>
    <name evidence="1" type="primary">A06p033140.1_BraROA</name>
    <name evidence="1" type="ORF">IGI04_023585</name>
</gene>
<organism evidence="1 2">
    <name type="scientific">Brassica rapa subsp. trilocularis</name>
    <dbReference type="NCBI Taxonomy" id="1813537"/>
    <lineage>
        <taxon>Eukaryota</taxon>
        <taxon>Viridiplantae</taxon>
        <taxon>Streptophyta</taxon>
        <taxon>Embryophyta</taxon>
        <taxon>Tracheophyta</taxon>
        <taxon>Spermatophyta</taxon>
        <taxon>Magnoliopsida</taxon>
        <taxon>eudicotyledons</taxon>
        <taxon>Gunneridae</taxon>
        <taxon>Pentapetalae</taxon>
        <taxon>rosids</taxon>
        <taxon>malvids</taxon>
        <taxon>Brassicales</taxon>
        <taxon>Brassicaceae</taxon>
        <taxon>Brassiceae</taxon>
        <taxon>Brassica</taxon>
    </lineage>
</organism>
<accession>A0ABQ7M4A9</accession>